<dbReference type="GeneID" id="25729576"/>
<organism evidence="1 2">
    <name type="scientific">Monoraphidium neglectum</name>
    <dbReference type="NCBI Taxonomy" id="145388"/>
    <lineage>
        <taxon>Eukaryota</taxon>
        <taxon>Viridiplantae</taxon>
        <taxon>Chlorophyta</taxon>
        <taxon>core chlorophytes</taxon>
        <taxon>Chlorophyceae</taxon>
        <taxon>CS clade</taxon>
        <taxon>Sphaeropleales</taxon>
        <taxon>Selenastraceae</taxon>
        <taxon>Monoraphidium</taxon>
    </lineage>
</organism>
<feature type="non-terminal residue" evidence="1">
    <location>
        <position position="1"/>
    </location>
</feature>
<dbReference type="EMBL" id="KK103355">
    <property type="protein sequence ID" value="KIY95726.1"/>
    <property type="molecule type" value="Genomic_DNA"/>
</dbReference>
<dbReference type="KEGG" id="mng:MNEG_12234"/>
<sequence length="74" mass="7822">RVAAEVTPRGTIVFGGEEHGSISSFALAAARGRNPARQACDGWREVRLGGRRMEAWRRAFIEGAAPPAAPGGPH</sequence>
<name>A0A0D2M326_9CHLO</name>
<dbReference type="OrthoDB" id="515696at2759"/>
<evidence type="ECO:0008006" key="3">
    <source>
        <dbReference type="Google" id="ProtNLM"/>
    </source>
</evidence>
<evidence type="ECO:0000313" key="2">
    <source>
        <dbReference type="Proteomes" id="UP000054498"/>
    </source>
</evidence>
<dbReference type="AlphaFoldDB" id="A0A0D2M326"/>
<accession>A0A0D2M326</accession>
<dbReference type="RefSeq" id="XP_013894746.1">
    <property type="nucleotide sequence ID" value="XM_014039292.1"/>
</dbReference>
<reference evidence="1 2" key="1">
    <citation type="journal article" date="2013" name="BMC Genomics">
        <title>Reconstruction of the lipid metabolism for the microalga Monoraphidium neglectum from its genome sequence reveals characteristics suitable for biofuel production.</title>
        <authorList>
            <person name="Bogen C."/>
            <person name="Al-Dilaimi A."/>
            <person name="Albersmeier A."/>
            <person name="Wichmann J."/>
            <person name="Grundmann M."/>
            <person name="Rupp O."/>
            <person name="Lauersen K.J."/>
            <person name="Blifernez-Klassen O."/>
            <person name="Kalinowski J."/>
            <person name="Goesmann A."/>
            <person name="Mussgnug J.H."/>
            <person name="Kruse O."/>
        </authorList>
    </citation>
    <scope>NUCLEOTIDE SEQUENCE [LARGE SCALE GENOMIC DNA]</scope>
    <source>
        <strain evidence="1 2">SAG 48.87</strain>
    </source>
</reference>
<keyword evidence="2" id="KW-1185">Reference proteome</keyword>
<proteinExistence type="predicted"/>
<protein>
    <recommendedName>
        <fullName evidence="3">RAMA domain-containing protein</fullName>
    </recommendedName>
</protein>
<dbReference type="Proteomes" id="UP000054498">
    <property type="component" value="Unassembled WGS sequence"/>
</dbReference>
<gene>
    <name evidence="1" type="ORF">MNEG_12234</name>
</gene>
<evidence type="ECO:0000313" key="1">
    <source>
        <dbReference type="EMBL" id="KIY95726.1"/>
    </source>
</evidence>
<dbReference type="STRING" id="145388.A0A0D2M326"/>